<reference evidence="1" key="2">
    <citation type="submission" date="2022-06" db="UniProtKB">
        <authorList>
            <consortium name="EnsemblMetazoa"/>
        </authorList>
    </citation>
    <scope>IDENTIFICATION</scope>
    <source>
        <strain evidence="1">DF5081</strain>
    </source>
</reference>
<dbReference type="EnsemblMetazoa" id="CJA32694.1">
    <property type="protein sequence ID" value="CJA32694.1"/>
    <property type="gene ID" value="WBGene00208541"/>
</dbReference>
<evidence type="ECO:0000313" key="2">
    <source>
        <dbReference type="Proteomes" id="UP000005237"/>
    </source>
</evidence>
<dbReference type="Proteomes" id="UP000005237">
    <property type="component" value="Unassembled WGS sequence"/>
</dbReference>
<reference evidence="2" key="1">
    <citation type="submission" date="2010-08" db="EMBL/GenBank/DDBJ databases">
        <authorList>
            <consortium name="Caenorhabditis japonica Sequencing Consortium"/>
            <person name="Wilson R.K."/>
        </authorList>
    </citation>
    <scope>NUCLEOTIDE SEQUENCE [LARGE SCALE GENOMIC DNA]</scope>
    <source>
        <strain evidence="2">DF5081</strain>
    </source>
</reference>
<sequence>MNAKTIEVTEKVGNAQMGLVTVFQYDDVSKRNDCTGEAPRARSGPASAPLTAKRVHAWCTQRARGGPASGSLAATSRG</sequence>
<organism evidence="1 2">
    <name type="scientific">Caenorhabditis japonica</name>
    <dbReference type="NCBI Taxonomy" id="281687"/>
    <lineage>
        <taxon>Eukaryota</taxon>
        <taxon>Metazoa</taxon>
        <taxon>Ecdysozoa</taxon>
        <taxon>Nematoda</taxon>
        <taxon>Chromadorea</taxon>
        <taxon>Rhabditida</taxon>
        <taxon>Rhabditina</taxon>
        <taxon>Rhabditomorpha</taxon>
        <taxon>Rhabditoidea</taxon>
        <taxon>Rhabditidae</taxon>
        <taxon>Peloderinae</taxon>
        <taxon>Caenorhabditis</taxon>
    </lineage>
</organism>
<protein>
    <submittedName>
        <fullName evidence="1">Uncharacterized protein</fullName>
    </submittedName>
</protein>
<name>A0A8R1EFJ7_CAEJA</name>
<dbReference type="AlphaFoldDB" id="A0A8R1EFJ7"/>
<proteinExistence type="predicted"/>
<evidence type="ECO:0000313" key="1">
    <source>
        <dbReference type="EnsemblMetazoa" id="CJA32694.1"/>
    </source>
</evidence>
<accession>A0A8R1EFJ7</accession>
<keyword evidence="2" id="KW-1185">Reference proteome</keyword>